<protein>
    <submittedName>
        <fullName evidence="2">PPC domain-containing DNA-binding protein</fullName>
    </submittedName>
</protein>
<name>A0ABW1EDN3_9BACT</name>
<dbReference type="InterPro" id="IPR025707">
    <property type="entry name" value="DNA_bp_PD1"/>
</dbReference>
<feature type="domain" description="PPC" evidence="1">
    <location>
        <begin position="7"/>
        <end position="143"/>
    </location>
</feature>
<dbReference type="PIRSF" id="PIRSF016702">
    <property type="entry name" value="DNA_bp_PD1"/>
    <property type="match status" value="1"/>
</dbReference>
<dbReference type="RefSeq" id="WP_263338262.1">
    <property type="nucleotide sequence ID" value="NZ_JAGSYH010000004.1"/>
</dbReference>
<dbReference type="Gene3D" id="3.30.1330.80">
    <property type="entry name" value="Hypothetical protein, similar to alpha- acetolactate decarboxylase, domain 2"/>
    <property type="match status" value="1"/>
</dbReference>
<keyword evidence="2" id="KW-0238">DNA-binding</keyword>
<evidence type="ECO:0000313" key="2">
    <source>
        <dbReference type="EMBL" id="MFC5862119.1"/>
    </source>
</evidence>
<comment type="caution">
    <text evidence="2">The sequence shown here is derived from an EMBL/GenBank/DDBJ whole genome shotgun (WGS) entry which is preliminary data.</text>
</comment>
<dbReference type="GO" id="GO:0003677">
    <property type="term" value="F:DNA binding"/>
    <property type="evidence" value="ECO:0007669"/>
    <property type="project" value="UniProtKB-KW"/>
</dbReference>
<dbReference type="InterPro" id="IPR005175">
    <property type="entry name" value="PPC_dom"/>
</dbReference>
<dbReference type="CDD" id="cd11378">
    <property type="entry name" value="DUF296"/>
    <property type="match status" value="1"/>
</dbReference>
<gene>
    <name evidence="2" type="ORF">ACFPT7_07435</name>
</gene>
<reference evidence="3" key="1">
    <citation type="journal article" date="2019" name="Int. J. Syst. Evol. Microbiol.">
        <title>The Global Catalogue of Microorganisms (GCM) 10K type strain sequencing project: providing services to taxonomists for standard genome sequencing and annotation.</title>
        <authorList>
            <consortium name="The Broad Institute Genomics Platform"/>
            <consortium name="The Broad Institute Genome Sequencing Center for Infectious Disease"/>
            <person name="Wu L."/>
            <person name="Ma J."/>
        </authorList>
    </citation>
    <scope>NUCLEOTIDE SEQUENCE [LARGE SCALE GENOMIC DNA]</scope>
    <source>
        <strain evidence="3">JCM 4087</strain>
    </source>
</reference>
<accession>A0ABW1EDN3</accession>
<dbReference type="Pfam" id="PF03479">
    <property type="entry name" value="PCC"/>
    <property type="match status" value="1"/>
</dbReference>
<proteinExistence type="predicted"/>
<dbReference type="PROSITE" id="PS51742">
    <property type="entry name" value="PPC"/>
    <property type="match status" value="1"/>
</dbReference>
<keyword evidence="3" id="KW-1185">Reference proteome</keyword>
<evidence type="ECO:0000313" key="3">
    <source>
        <dbReference type="Proteomes" id="UP001596091"/>
    </source>
</evidence>
<dbReference type="EMBL" id="JBHSPH010000002">
    <property type="protein sequence ID" value="MFC5862119.1"/>
    <property type="molecule type" value="Genomic_DNA"/>
</dbReference>
<dbReference type="SUPFAM" id="SSF117856">
    <property type="entry name" value="AF0104/ALDC/Ptd012-like"/>
    <property type="match status" value="1"/>
</dbReference>
<dbReference type="PANTHER" id="PTHR34988:SF1">
    <property type="entry name" value="DNA-BINDING PROTEIN"/>
    <property type="match status" value="1"/>
</dbReference>
<evidence type="ECO:0000259" key="1">
    <source>
        <dbReference type="PROSITE" id="PS51742"/>
    </source>
</evidence>
<dbReference type="PANTHER" id="PTHR34988">
    <property type="entry name" value="PROTEIN, PUTATIVE-RELATED"/>
    <property type="match status" value="1"/>
</dbReference>
<organism evidence="2 3">
    <name type="scientific">Acidicapsa dinghuensis</name>
    <dbReference type="NCBI Taxonomy" id="2218256"/>
    <lineage>
        <taxon>Bacteria</taxon>
        <taxon>Pseudomonadati</taxon>
        <taxon>Acidobacteriota</taxon>
        <taxon>Terriglobia</taxon>
        <taxon>Terriglobales</taxon>
        <taxon>Acidobacteriaceae</taxon>
        <taxon>Acidicapsa</taxon>
    </lineage>
</organism>
<sequence>MRSRQVAENPKTLVVILDTGDEILAALKSVAGVEHLAASSFKAIGALSAVELGWFNWTTKKYETAVNLQEQVELLSLIGDIALKDGEPQVHAHLVIGRQDGSAHGGHLLSATVRPTCEIVITESPKHLQKEIDPESGIALIRP</sequence>
<dbReference type="Proteomes" id="UP001596091">
    <property type="component" value="Unassembled WGS sequence"/>
</dbReference>